<dbReference type="GeneTree" id="ENSGT01060000248575"/>
<dbReference type="InterPro" id="IPR058913">
    <property type="entry name" value="Integrase_dom_put"/>
</dbReference>
<proteinExistence type="predicted"/>
<dbReference type="InterPro" id="IPR012337">
    <property type="entry name" value="RNaseH-like_sf"/>
</dbReference>
<dbReference type="STRING" id="48698.ENSPFOP00000022857"/>
<reference evidence="2" key="2">
    <citation type="submission" date="2025-08" db="UniProtKB">
        <authorList>
            <consortium name="Ensembl"/>
        </authorList>
    </citation>
    <scope>IDENTIFICATION</scope>
</reference>
<sequence length="322" mass="37712">RCGLTNDEILALLAEVHGVILSKRTLERILNKKKLWRRKNKTDVSVVAAFIRQQLETSGQCHGYRWMHQKCWMNGIVTDRETVRVLLRLLDGEGVDLRSRNRLRRRIYYSRGPNYVWHMDGYDKLKPFGIGINGCIDGFSRRLIWLEAYKTNNDPRVIAGYFMDAVIKAEGCPERLRVDLGTENVNAADMQRYLHLTEDQPESDNVIFGPSTGNQRIERWWLTLRIPHNSRSPHGRPFMMYTVPQAYGTRDYLHSIDLNRVEACLENCVFKDFPCDEDVFSICVDLISEHNLDVTDDVFATTDLYIRLRQLITRDLELHWFF</sequence>
<dbReference type="Pfam" id="PF24764">
    <property type="entry name" value="rva_4"/>
    <property type="match status" value="1"/>
</dbReference>
<dbReference type="AlphaFoldDB" id="A0A096LUL6"/>
<dbReference type="InterPro" id="IPR036397">
    <property type="entry name" value="RNaseH_sf"/>
</dbReference>
<feature type="domain" description="Integrase core" evidence="1">
    <location>
        <begin position="107"/>
        <end position="223"/>
    </location>
</feature>
<organism evidence="2 3">
    <name type="scientific">Poecilia formosa</name>
    <name type="common">Amazon molly</name>
    <name type="synonym">Limia formosa</name>
    <dbReference type="NCBI Taxonomy" id="48698"/>
    <lineage>
        <taxon>Eukaryota</taxon>
        <taxon>Metazoa</taxon>
        <taxon>Chordata</taxon>
        <taxon>Craniata</taxon>
        <taxon>Vertebrata</taxon>
        <taxon>Euteleostomi</taxon>
        <taxon>Actinopterygii</taxon>
        <taxon>Neopterygii</taxon>
        <taxon>Teleostei</taxon>
        <taxon>Neoteleostei</taxon>
        <taxon>Acanthomorphata</taxon>
        <taxon>Ovalentaria</taxon>
        <taxon>Atherinomorphae</taxon>
        <taxon>Cyprinodontiformes</taxon>
        <taxon>Poeciliidae</taxon>
        <taxon>Poeciliinae</taxon>
        <taxon>Poecilia</taxon>
    </lineage>
</organism>
<dbReference type="GO" id="GO:0003676">
    <property type="term" value="F:nucleic acid binding"/>
    <property type="evidence" value="ECO:0007669"/>
    <property type="project" value="InterPro"/>
</dbReference>
<dbReference type="Gene3D" id="3.30.420.10">
    <property type="entry name" value="Ribonuclease H-like superfamily/Ribonuclease H"/>
    <property type="match status" value="1"/>
</dbReference>
<name>A0A096LUL6_POEFO</name>
<dbReference type="PANTHER" id="PTHR46791">
    <property type="entry name" value="EXPRESSED PROTEIN"/>
    <property type="match status" value="1"/>
</dbReference>
<dbReference type="OMA" id="TENVTIC"/>
<evidence type="ECO:0000313" key="2">
    <source>
        <dbReference type="Ensembl" id="ENSPFOP00000022857.1"/>
    </source>
</evidence>
<dbReference type="EMBL" id="AYCK01020712">
    <property type="status" value="NOT_ANNOTATED_CDS"/>
    <property type="molecule type" value="Genomic_DNA"/>
</dbReference>
<protein>
    <recommendedName>
        <fullName evidence="1">Integrase core domain-containing protein</fullName>
    </recommendedName>
</protein>
<reference evidence="2" key="3">
    <citation type="submission" date="2025-09" db="UniProtKB">
        <authorList>
            <consortium name="Ensembl"/>
        </authorList>
    </citation>
    <scope>IDENTIFICATION</scope>
</reference>
<dbReference type="PANTHER" id="PTHR46791:SF13">
    <property type="entry name" value="CLR5 DOMAIN-CONTAINING PROTEIN"/>
    <property type="match status" value="1"/>
</dbReference>
<keyword evidence="3" id="KW-1185">Reference proteome</keyword>
<dbReference type="Ensembl" id="ENSPFOT00000028367.1">
    <property type="protein sequence ID" value="ENSPFOP00000022857.1"/>
    <property type="gene ID" value="ENSPFOG00000023709.1"/>
</dbReference>
<dbReference type="eggNOG" id="ENOG502QUY7">
    <property type="taxonomic scope" value="Eukaryota"/>
</dbReference>
<dbReference type="SUPFAM" id="SSF53098">
    <property type="entry name" value="Ribonuclease H-like"/>
    <property type="match status" value="1"/>
</dbReference>
<reference evidence="3" key="1">
    <citation type="submission" date="2013-10" db="EMBL/GenBank/DDBJ databases">
        <authorList>
            <person name="Schartl M."/>
            <person name="Warren W."/>
        </authorList>
    </citation>
    <scope>NUCLEOTIDE SEQUENCE [LARGE SCALE GENOMIC DNA]</scope>
    <source>
        <strain evidence="3">female</strain>
    </source>
</reference>
<evidence type="ECO:0000259" key="1">
    <source>
        <dbReference type="Pfam" id="PF24764"/>
    </source>
</evidence>
<dbReference type="Proteomes" id="UP000028760">
    <property type="component" value="Unassembled WGS sequence"/>
</dbReference>
<accession>A0A096LUL6</accession>
<evidence type="ECO:0000313" key="3">
    <source>
        <dbReference type="Proteomes" id="UP000028760"/>
    </source>
</evidence>